<dbReference type="OrthoDB" id="38536at10239"/>
<dbReference type="Proteomes" id="UP000008465">
    <property type="component" value="Segment"/>
</dbReference>
<dbReference type="GeneID" id="10894612"/>
<protein>
    <submittedName>
        <fullName evidence="1">Uncharacterized protein</fullName>
    </submittedName>
</protein>
<keyword evidence="2" id="KW-1185">Reference proteome</keyword>
<organism evidence="1 2">
    <name type="scientific">Pantoea phage LIMEzero</name>
    <dbReference type="NCBI Taxonomy" id="943335"/>
    <lineage>
        <taxon>Viruses</taxon>
        <taxon>Duplodnaviria</taxon>
        <taxon>Heunggongvirae</taxon>
        <taxon>Uroviricota</taxon>
        <taxon>Caudoviricetes</taxon>
        <taxon>Autographivirales</taxon>
        <taxon>Autoscriptoviridae</taxon>
        <taxon>Stentvirinae</taxon>
        <taxon>Waewaevirus</taxon>
        <taxon>Waewaevirus limezero</taxon>
    </lineage>
</organism>
<proteinExistence type="predicted"/>
<evidence type="ECO:0000313" key="1">
    <source>
        <dbReference type="EMBL" id="CBY88563.1"/>
    </source>
</evidence>
<sequence length="78" mass="8214">MQRVIADTTIDGHVCGACKGSGTYIGRKSEHGGGHNPVVVCECEACGGTGTNNPELQRSVLLDLGQRVRAQPDYTEAK</sequence>
<name>F4N9T5_9CAUD</name>
<dbReference type="EMBL" id="FR751545">
    <property type="protein sequence ID" value="CBY88563.1"/>
    <property type="molecule type" value="Genomic_DNA"/>
</dbReference>
<accession>F4N9T5</accession>
<dbReference type="RefSeq" id="YP_004539105.1">
    <property type="nucleotide sequence ID" value="NC_015585.1"/>
</dbReference>
<dbReference type="KEGG" id="vg:10894612"/>
<reference evidence="2" key="1">
    <citation type="journal article" date="2011" name="Appl. Environ. Microbiol.">
        <title>Bacteriophages LIMElight and LIMEzero of Pantoea agglomerans, belonging to the "phiKMV-like viruses".</title>
        <authorList>
            <person name="Adriaenssens E.M."/>
            <person name="Ceyssens P.J."/>
            <person name="Dunon V."/>
            <person name="Ackermann H.W."/>
            <person name="Van Vaerenbergh J."/>
            <person name="Maes M."/>
            <person name="De Proft M."/>
            <person name="Lavigne R."/>
        </authorList>
    </citation>
    <scope>NUCLEOTIDE SEQUENCE [LARGE SCALE GENOMIC DNA]</scope>
</reference>
<evidence type="ECO:0000313" key="2">
    <source>
        <dbReference type="Proteomes" id="UP000008465"/>
    </source>
</evidence>